<dbReference type="Gene3D" id="2.60.200.60">
    <property type="match status" value="1"/>
</dbReference>
<organism evidence="1 2">
    <name type="scientific">Chitiniphilus purpureus</name>
    <dbReference type="NCBI Taxonomy" id="2981137"/>
    <lineage>
        <taxon>Bacteria</taxon>
        <taxon>Pseudomonadati</taxon>
        <taxon>Pseudomonadota</taxon>
        <taxon>Betaproteobacteria</taxon>
        <taxon>Neisseriales</taxon>
        <taxon>Chitinibacteraceae</taxon>
        <taxon>Chitiniphilus</taxon>
    </lineage>
</organism>
<protein>
    <submittedName>
        <fullName evidence="1">PAAR domain-containing protein</fullName>
    </submittedName>
</protein>
<reference evidence="1" key="1">
    <citation type="submission" date="2022-10" db="EMBL/GenBank/DDBJ databases">
        <title>Chitiniphilus purpureus sp. nov., a novel chitin-degrading bacterium isolated from crawfish pond sediment.</title>
        <authorList>
            <person name="Li K."/>
        </authorList>
    </citation>
    <scope>NUCLEOTIDE SEQUENCE</scope>
    <source>
        <strain evidence="1">CD1</strain>
    </source>
</reference>
<evidence type="ECO:0000313" key="2">
    <source>
        <dbReference type="Proteomes" id="UP001061302"/>
    </source>
</evidence>
<dbReference type="RefSeq" id="WP_263126030.1">
    <property type="nucleotide sequence ID" value="NZ_CP106753.1"/>
</dbReference>
<name>A0ABY6DXT4_9NEIS</name>
<gene>
    <name evidence="1" type="ORF">N8I74_06410</name>
</gene>
<dbReference type="Proteomes" id="UP001061302">
    <property type="component" value="Chromosome"/>
</dbReference>
<sequence>MPGKLFVVLGDKTSHGGTVVSAQSPMTFDGKPIATIGDMTVCPQCKGSFAIVQGGGNISLLGRQLAREGDKTACGAVLLAGGQTRGTHEQAGGGSGAAAAISSKAAPAAAAAQMLTPGAPSDAAHEVQFLVEDDDGNPLPYRDYLLTRADGSTKLGKTDSNGLTEAIHGNEAESVSISVLFKAPKRMLEKKEVRT</sequence>
<dbReference type="InterPro" id="IPR008727">
    <property type="entry name" value="PAAR_motif"/>
</dbReference>
<keyword evidence="2" id="KW-1185">Reference proteome</keyword>
<evidence type="ECO:0000313" key="1">
    <source>
        <dbReference type="EMBL" id="UXY16648.1"/>
    </source>
</evidence>
<dbReference type="Pfam" id="PF05488">
    <property type="entry name" value="PAAR_motif"/>
    <property type="match status" value="1"/>
</dbReference>
<dbReference type="CDD" id="cd14744">
    <property type="entry name" value="PAAR_CT_2"/>
    <property type="match status" value="1"/>
</dbReference>
<proteinExistence type="predicted"/>
<accession>A0ABY6DXT4</accession>
<dbReference type="EMBL" id="CP106753">
    <property type="protein sequence ID" value="UXY16648.1"/>
    <property type="molecule type" value="Genomic_DNA"/>
</dbReference>